<name>A0ABD3TCM1_9LAMI</name>
<evidence type="ECO:0000313" key="2">
    <source>
        <dbReference type="Proteomes" id="UP001634393"/>
    </source>
</evidence>
<dbReference type="Proteomes" id="UP001634393">
    <property type="component" value="Unassembled WGS sequence"/>
</dbReference>
<gene>
    <name evidence="1" type="ORF">ACJIZ3_009475</name>
</gene>
<dbReference type="PANTHER" id="PTHR37758">
    <property type="entry name" value="OS03G0334300 PROTEIN"/>
    <property type="match status" value="1"/>
</dbReference>
<dbReference type="PANTHER" id="PTHR37758:SF1">
    <property type="entry name" value="OS03G0334300 PROTEIN"/>
    <property type="match status" value="1"/>
</dbReference>
<dbReference type="AlphaFoldDB" id="A0ABD3TCM1"/>
<keyword evidence="2" id="KW-1185">Reference proteome</keyword>
<evidence type="ECO:0000313" key="1">
    <source>
        <dbReference type="EMBL" id="KAL3834739.1"/>
    </source>
</evidence>
<sequence>MEAIISRVKTVPHFSSFKTPKTGFSFPSTVVSLKVNKEHQICLKQRILRSGYVSKLQCDKGNSVSELENDHEFNMEEELIGIRNLKGKCEETDGIVELLECLEREAIMGEDEGREPIDYNRRAHIFDKSSKVFQALKETNSAD</sequence>
<proteinExistence type="predicted"/>
<dbReference type="EMBL" id="JBJXBP010000004">
    <property type="protein sequence ID" value="KAL3834739.1"/>
    <property type="molecule type" value="Genomic_DNA"/>
</dbReference>
<organism evidence="1 2">
    <name type="scientific">Penstemon smallii</name>
    <dbReference type="NCBI Taxonomy" id="265156"/>
    <lineage>
        <taxon>Eukaryota</taxon>
        <taxon>Viridiplantae</taxon>
        <taxon>Streptophyta</taxon>
        <taxon>Embryophyta</taxon>
        <taxon>Tracheophyta</taxon>
        <taxon>Spermatophyta</taxon>
        <taxon>Magnoliopsida</taxon>
        <taxon>eudicotyledons</taxon>
        <taxon>Gunneridae</taxon>
        <taxon>Pentapetalae</taxon>
        <taxon>asterids</taxon>
        <taxon>lamiids</taxon>
        <taxon>Lamiales</taxon>
        <taxon>Plantaginaceae</taxon>
        <taxon>Cheloneae</taxon>
        <taxon>Penstemon</taxon>
    </lineage>
</organism>
<accession>A0ABD3TCM1</accession>
<reference evidence="1 2" key="1">
    <citation type="submission" date="2024-12" db="EMBL/GenBank/DDBJ databases">
        <title>The unique morphological basis and parallel evolutionary history of personate flowers in Penstemon.</title>
        <authorList>
            <person name="Depatie T.H."/>
            <person name="Wessinger C.A."/>
        </authorList>
    </citation>
    <scope>NUCLEOTIDE SEQUENCE [LARGE SCALE GENOMIC DNA]</scope>
    <source>
        <strain evidence="1">WTNN_2</strain>
        <tissue evidence="1">Leaf</tissue>
    </source>
</reference>
<comment type="caution">
    <text evidence="1">The sequence shown here is derived from an EMBL/GenBank/DDBJ whole genome shotgun (WGS) entry which is preliminary data.</text>
</comment>
<protein>
    <submittedName>
        <fullName evidence="1">Uncharacterized protein</fullName>
    </submittedName>
</protein>